<name>A0A3P8H3Q4_9TREM</name>
<protein>
    <submittedName>
        <fullName evidence="2">Uncharacterized protein</fullName>
    </submittedName>
</protein>
<dbReference type="Proteomes" id="UP000277204">
    <property type="component" value="Unassembled WGS sequence"/>
</dbReference>
<keyword evidence="1" id="KW-0472">Membrane</keyword>
<accession>A0A3P8H3Q4</accession>
<keyword evidence="1" id="KW-1133">Transmembrane helix</keyword>
<sequence>MAKSFTSVIFYFMVRCGLFGLYINRVCLKHMIHISEAEIGVANLTDRAGQEAGPIKTLDCSYAFHAPLVRVDKSLFSNWRYQYVLK</sequence>
<proteinExistence type="predicted"/>
<dbReference type="AlphaFoldDB" id="A0A3P8H3Q4"/>
<evidence type="ECO:0000313" key="2">
    <source>
        <dbReference type="EMBL" id="VDP41419.1"/>
    </source>
</evidence>
<evidence type="ECO:0000256" key="1">
    <source>
        <dbReference type="SAM" id="Phobius"/>
    </source>
</evidence>
<keyword evidence="3" id="KW-1185">Reference proteome</keyword>
<evidence type="ECO:0000313" key="3">
    <source>
        <dbReference type="Proteomes" id="UP000277204"/>
    </source>
</evidence>
<organism evidence="2 3">
    <name type="scientific">Schistosoma margrebowiei</name>
    <dbReference type="NCBI Taxonomy" id="48269"/>
    <lineage>
        <taxon>Eukaryota</taxon>
        <taxon>Metazoa</taxon>
        <taxon>Spiralia</taxon>
        <taxon>Lophotrochozoa</taxon>
        <taxon>Platyhelminthes</taxon>
        <taxon>Trematoda</taxon>
        <taxon>Digenea</taxon>
        <taxon>Strigeidida</taxon>
        <taxon>Schistosomatoidea</taxon>
        <taxon>Schistosomatidae</taxon>
        <taxon>Schistosoma</taxon>
    </lineage>
</organism>
<keyword evidence="1" id="KW-0812">Transmembrane</keyword>
<reference evidence="2 3" key="1">
    <citation type="submission" date="2018-11" db="EMBL/GenBank/DDBJ databases">
        <authorList>
            <consortium name="Pathogen Informatics"/>
        </authorList>
    </citation>
    <scope>NUCLEOTIDE SEQUENCE [LARGE SCALE GENOMIC DNA]</scope>
    <source>
        <strain evidence="2 3">Zambia</strain>
    </source>
</reference>
<gene>
    <name evidence="2" type="ORF">SMRZ_LOCUS21974</name>
</gene>
<dbReference type="EMBL" id="UZAI01018932">
    <property type="protein sequence ID" value="VDP41419.1"/>
    <property type="molecule type" value="Genomic_DNA"/>
</dbReference>
<feature type="transmembrane region" description="Helical" evidence="1">
    <location>
        <begin position="6"/>
        <end position="23"/>
    </location>
</feature>